<dbReference type="AlphaFoldDB" id="A0AAD6I1E9"/>
<reference evidence="1" key="2">
    <citation type="submission" date="2023-01" db="EMBL/GenBank/DDBJ databases">
        <authorList>
            <person name="Petersen C."/>
        </authorList>
    </citation>
    <scope>NUCLEOTIDE SEQUENCE</scope>
    <source>
        <strain evidence="1">IBT 15450</strain>
    </source>
</reference>
<accession>A0AAD6I1E9</accession>
<evidence type="ECO:0000313" key="1">
    <source>
        <dbReference type="EMBL" id="KAJ6026613.1"/>
    </source>
</evidence>
<keyword evidence="2" id="KW-1185">Reference proteome</keyword>
<organism evidence="1 2">
    <name type="scientific">Penicillium canescens</name>
    <dbReference type="NCBI Taxonomy" id="5083"/>
    <lineage>
        <taxon>Eukaryota</taxon>
        <taxon>Fungi</taxon>
        <taxon>Dikarya</taxon>
        <taxon>Ascomycota</taxon>
        <taxon>Pezizomycotina</taxon>
        <taxon>Eurotiomycetes</taxon>
        <taxon>Eurotiomycetidae</taxon>
        <taxon>Eurotiales</taxon>
        <taxon>Aspergillaceae</taxon>
        <taxon>Penicillium</taxon>
    </lineage>
</organism>
<dbReference type="Proteomes" id="UP001219568">
    <property type="component" value="Unassembled WGS sequence"/>
</dbReference>
<gene>
    <name evidence="1" type="ORF">N7460_011430</name>
</gene>
<reference evidence="1" key="1">
    <citation type="journal article" date="2023" name="IMA Fungus">
        <title>Comparative genomic study of the Penicillium genus elucidates a diverse pangenome and 15 lateral gene transfer events.</title>
        <authorList>
            <person name="Petersen C."/>
            <person name="Sorensen T."/>
            <person name="Nielsen M.R."/>
            <person name="Sondergaard T.E."/>
            <person name="Sorensen J.L."/>
            <person name="Fitzpatrick D.A."/>
            <person name="Frisvad J.C."/>
            <person name="Nielsen K.L."/>
        </authorList>
    </citation>
    <scope>NUCLEOTIDE SEQUENCE</scope>
    <source>
        <strain evidence="1">IBT 15450</strain>
    </source>
</reference>
<protein>
    <submittedName>
        <fullName evidence="1">Uncharacterized protein</fullName>
    </submittedName>
</protein>
<comment type="caution">
    <text evidence="1">The sequence shown here is derived from an EMBL/GenBank/DDBJ whole genome shotgun (WGS) entry which is preliminary data.</text>
</comment>
<sequence length="235" mass="26351">MAVERLVRDGIAHIAKINFVAEIEGIRAEALKRSTIISAFKKTGISPFNPSIVLEQIEARNAAQTPSPPRHTSSSPIGTPHTYRHLQKSAHKVDDLIGDLLSPSEITTDEANLVRGFIKGSLTTAAELLQAKRDLGRTKYAQEIEARRRASKNYRLQKGGILEVSEARQMVANRQENEEVRARKVIEAAQRKEHSLHHRAAMETAKTARKWRLSGRLNGVRIVESGRQTRVLRKF</sequence>
<name>A0AAD6I1E9_PENCN</name>
<evidence type="ECO:0000313" key="2">
    <source>
        <dbReference type="Proteomes" id="UP001219568"/>
    </source>
</evidence>
<dbReference type="EMBL" id="JAQJZL010000015">
    <property type="protein sequence ID" value="KAJ6026613.1"/>
    <property type="molecule type" value="Genomic_DNA"/>
</dbReference>
<proteinExistence type="predicted"/>